<dbReference type="RefSeq" id="WP_179538851.1">
    <property type="nucleotide sequence ID" value="NZ_JACBYV010000001.1"/>
</dbReference>
<evidence type="ECO:0000313" key="1">
    <source>
        <dbReference type="EMBL" id="NYH74152.1"/>
    </source>
</evidence>
<reference evidence="1 2" key="1">
    <citation type="submission" date="2020-07" db="EMBL/GenBank/DDBJ databases">
        <title>Genomic analyses of the natural microbiome of Caenorhabditis elegans.</title>
        <authorList>
            <person name="Samuel B."/>
        </authorList>
    </citation>
    <scope>NUCLEOTIDE SEQUENCE [LARGE SCALE GENOMIC DNA]</scope>
    <source>
        <strain evidence="1 2">BIGb0408</strain>
    </source>
</reference>
<evidence type="ECO:0000313" key="2">
    <source>
        <dbReference type="Proteomes" id="UP000578688"/>
    </source>
</evidence>
<sequence length="72" mass="7910">MHDEAKYPSSLVDRERAKNNSREVFELKKFGFAVWSDVQAGAAITGAIFSGNFVALGLGSHSEIPEIIDEVR</sequence>
<keyword evidence="2" id="KW-1185">Reference proteome</keyword>
<dbReference type="EMBL" id="JACBYV010000001">
    <property type="protein sequence ID" value="NYH74152.1"/>
    <property type="molecule type" value="Genomic_DNA"/>
</dbReference>
<dbReference type="Proteomes" id="UP000578688">
    <property type="component" value="Unassembled WGS sequence"/>
</dbReference>
<dbReference type="AlphaFoldDB" id="A0A7Z0BP02"/>
<accession>A0A7Z0BP02</accession>
<comment type="caution">
    <text evidence="1">The sequence shown here is derived from an EMBL/GenBank/DDBJ whole genome shotgun (WGS) entry which is preliminary data.</text>
</comment>
<protein>
    <submittedName>
        <fullName evidence="1">Uncharacterized protein</fullName>
    </submittedName>
</protein>
<proteinExistence type="predicted"/>
<organism evidence="1 2">
    <name type="scientific">Phytopseudomonas flavescens</name>
    <dbReference type="NCBI Taxonomy" id="29435"/>
    <lineage>
        <taxon>Bacteria</taxon>
        <taxon>Pseudomonadati</taxon>
        <taxon>Pseudomonadota</taxon>
        <taxon>Gammaproteobacteria</taxon>
        <taxon>Pseudomonadales</taxon>
        <taxon>Pseudomonadaceae</taxon>
        <taxon>Phytopseudomonas</taxon>
    </lineage>
</organism>
<gene>
    <name evidence="1" type="ORF">FHR27_002762</name>
</gene>
<name>A0A7Z0BP02_9GAMM</name>